<dbReference type="SUPFAM" id="SSF54862">
    <property type="entry name" value="4Fe-4S ferredoxins"/>
    <property type="match status" value="1"/>
</dbReference>
<evidence type="ECO:0000313" key="6">
    <source>
        <dbReference type="Proteomes" id="UP000478463"/>
    </source>
</evidence>
<dbReference type="Gene3D" id="3.30.70.20">
    <property type="match status" value="1"/>
</dbReference>
<keyword evidence="3" id="KW-0411">Iron-sulfur</keyword>
<dbReference type="GO" id="GO:0051536">
    <property type="term" value="F:iron-sulfur cluster binding"/>
    <property type="evidence" value="ECO:0007669"/>
    <property type="project" value="UniProtKB-KW"/>
</dbReference>
<dbReference type="Proteomes" id="UP000478463">
    <property type="component" value="Chromosome"/>
</dbReference>
<evidence type="ECO:0000256" key="1">
    <source>
        <dbReference type="ARBA" id="ARBA00022723"/>
    </source>
</evidence>
<dbReference type="PROSITE" id="PS51379">
    <property type="entry name" value="4FE4S_FER_2"/>
    <property type="match status" value="2"/>
</dbReference>
<name>A0A6L7IP95_9ACTN</name>
<accession>A0A6L7IP95</accession>
<dbReference type="KEGG" id="egd:GS424_015190"/>
<dbReference type="InterPro" id="IPR047964">
    <property type="entry name" value="EFR1-like"/>
</dbReference>
<dbReference type="GO" id="GO:0046872">
    <property type="term" value="F:metal ion binding"/>
    <property type="evidence" value="ECO:0007669"/>
    <property type="project" value="UniProtKB-KW"/>
</dbReference>
<feature type="domain" description="4Fe-4S ferredoxin-type" evidence="4">
    <location>
        <begin position="179"/>
        <end position="208"/>
    </location>
</feature>
<protein>
    <submittedName>
        <fullName evidence="5">EFR1 family ferrodoxin</fullName>
    </submittedName>
</protein>
<gene>
    <name evidence="5" type="ORF">GS424_015190</name>
</gene>
<dbReference type="InterPro" id="IPR029039">
    <property type="entry name" value="Flavoprotein-like_sf"/>
</dbReference>
<evidence type="ECO:0000256" key="3">
    <source>
        <dbReference type="ARBA" id="ARBA00023014"/>
    </source>
</evidence>
<feature type="domain" description="4Fe-4S ferredoxin-type" evidence="4">
    <location>
        <begin position="209"/>
        <end position="237"/>
    </location>
</feature>
<dbReference type="Pfam" id="PF13187">
    <property type="entry name" value="Fer4_9"/>
    <property type="match status" value="1"/>
</dbReference>
<keyword evidence="1" id="KW-0479">Metal-binding</keyword>
<dbReference type="RefSeq" id="WP_160941304.1">
    <property type="nucleotide sequence ID" value="NZ_CP063310.1"/>
</dbReference>
<dbReference type="InterPro" id="IPR017900">
    <property type="entry name" value="4Fe4S_Fe_S_CS"/>
</dbReference>
<proteinExistence type="predicted"/>
<dbReference type="AlphaFoldDB" id="A0A6L7IP95"/>
<dbReference type="EMBL" id="CP063310">
    <property type="protein sequence ID" value="QOS67827.1"/>
    <property type="molecule type" value="Genomic_DNA"/>
</dbReference>
<evidence type="ECO:0000259" key="4">
    <source>
        <dbReference type="PROSITE" id="PS51379"/>
    </source>
</evidence>
<keyword evidence="2" id="KW-0408">Iron</keyword>
<dbReference type="Gene3D" id="3.40.50.360">
    <property type="match status" value="1"/>
</dbReference>
<dbReference type="NCBIfam" id="NF038196">
    <property type="entry name" value="ferrodoxin_EFR1"/>
    <property type="match status" value="1"/>
</dbReference>
<dbReference type="InterPro" id="IPR026816">
    <property type="entry name" value="Flavodoxin_dom"/>
</dbReference>
<evidence type="ECO:0000256" key="2">
    <source>
        <dbReference type="ARBA" id="ARBA00023004"/>
    </source>
</evidence>
<dbReference type="PROSITE" id="PS00198">
    <property type="entry name" value="4FE4S_FER_1"/>
    <property type="match status" value="2"/>
</dbReference>
<organism evidence="5 6">
    <name type="scientific">Eggerthella guodeyinii</name>
    <dbReference type="NCBI Taxonomy" id="2690837"/>
    <lineage>
        <taxon>Bacteria</taxon>
        <taxon>Bacillati</taxon>
        <taxon>Actinomycetota</taxon>
        <taxon>Coriobacteriia</taxon>
        <taxon>Eggerthellales</taxon>
        <taxon>Eggerthellaceae</taxon>
        <taxon>Eggerthella</taxon>
    </lineage>
</organism>
<sequence length="252" mass="28039">MILYFSGTGNSQWAARRLADLLDDEVVSINRAMKDGHPASFRSERPLVFVAPVYAWRLPRVVDRWIRAARFEGNRDAYFVMTCGGKCGNAAAYARRLCASTGLRYRGLAGVPMPKNYVVLYDTPDAEECRAVVERARPRIDELARLIGRNEALPEQPVELNDRFRSGPENALFYPALVHDAKFTASDACVACGRCVERCPLNNVVLVDGKPTWNGTCTHCMGCIAGCPTEAIEYGPKSSGRHRHDLWTEELA</sequence>
<dbReference type="Pfam" id="PF12724">
    <property type="entry name" value="Flavodoxin_5"/>
    <property type="match status" value="1"/>
</dbReference>
<dbReference type="InterPro" id="IPR017896">
    <property type="entry name" value="4Fe4S_Fe-S-bd"/>
</dbReference>
<reference evidence="5 6" key="1">
    <citation type="submission" date="2020-10" db="EMBL/GenBank/DDBJ databases">
        <title>Eggerthella sp. nov., isolated from human feces.</title>
        <authorList>
            <person name="Yajun G."/>
        </authorList>
    </citation>
    <scope>NUCLEOTIDE SEQUENCE [LARGE SCALE GENOMIC DNA]</scope>
    <source>
        <strain evidence="5 6">HF-1101</strain>
    </source>
</reference>
<evidence type="ECO:0000313" key="5">
    <source>
        <dbReference type="EMBL" id="QOS67827.1"/>
    </source>
</evidence>
<dbReference type="SUPFAM" id="SSF52218">
    <property type="entry name" value="Flavoproteins"/>
    <property type="match status" value="1"/>
</dbReference>